<dbReference type="SUPFAM" id="SSF54211">
    <property type="entry name" value="Ribosomal protein S5 domain 2-like"/>
    <property type="match status" value="1"/>
</dbReference>
<protein>
    <recommendedName>
        <fullName evidence="1">Elongation factor 2</fullName>
    </recommendedName>
</protein>
<evidence type="ECO:0000313" key="8">
    <source>
        <dbReference type="EMBL" id="KAJ2893521.1"/>
    </source>
</evidence>
<dbReference type="Proteomes" id="UP001201980">
    <property type="component" value="Unassembled WGS sequence"/>
</dbReference>
<dbReference type="InterPro" id="IPR027417">
    <property type="entry name" value="P-loop_NTPase"/>
</dbReference>
<dbReference type="PANTHER" id="PTHR43261:SF1">
    <property type="entry name" value="RIBOSOME-RELEASING FACTOR 2, MITOCHONDRIAL"/>
    <property type="match status" value="1"/>
</dbReference>
<dbReference type="GO" id="GO:0005525">
    <property type="term" value="F:GTP binding"/>
    <property type="evidence" value="ECO:0007669"/>
    <property type="project" value="UniProtKB-KW"/>
</dbReference>
<dbReference type="InterPro" id="IPR000795">
    <property type="entry name" value="T_Tr_GTP-bd_dom"/>
</dbReference>
<dbReference type="SUPFAM" id="SSF52540">
    <property type="entry name" value="P-loop containing nucleoside triphosphate hydrolases"/>
    <property type="match status" value="1"/>
</dbReference>
<dbReference type="InterPro" id="IPR053905">
    <property type="entry name" value="EF-G-like_DII"/>
</dbReference>
<dbReference type="GO" id="GO:0003924">
    <property type="term" value="F:GTPase activity"/>
    <property type="evidence" value="ECO:0007669"/>
    <property type="project" value="InterPro"/>
</dbReference>
<dbReference type="InterPro" id="IPR005225">
    <property type="entry name" value="Small_GTP-bd"/>
</dbReference>
<dbReference type="InterPro" id="IPR020568">
    <property type="entry name" value="Ribosomal_Su5_D2-typ_SF"/>
</dbReference>
<keyword evidence="5" id="KW-0342">GTP-binding</keyword>
<comment type="function">
    <text evidence="6">Catalyzes the GTP-dependent ribosomal translocation step during translation elongation. During this step, the ribosome changes from the pre-translocational (PRE) to the post-translocational (POST) state as the newly formed A-site-bound peptidyl-tRNA and P-site-bound deacylated tRNA move to the P and E sites, respectively. Catalyzes the coordinated movement of the two tRNA molecules, the mRNA and conformational changes in the ribosome.</text>
</comment>
<dbReference type="Gene3D" id="3.30.70.240">
    <property type="match status" value="1"/>
</dbReference>
<dbReference type="SMART" id="SM00838">
    <property type="entry name" value="EFG_C"/>
    <property type="match status" value="1"/>
</dbReference>
<keyword evidence="9" id="KW-1185">Reference proteome</keyword>
<dbReference type="Gene3D" id="2.40.30.10">
    <property type="entry name" value="Translation factors"/>
    <property type="match status" value="1"/>
</dbReference>
<organism evidence="8 9">
    <name type="scientific">Zalerion maritima</name>
    <dbReference type="NCBI Taxonomy" id="339359"/>
    <lineage>
        <taxon>Eukaryota</taxon>
        <taxon>Fungi</taxon>
        <taxon>Dikarya</taxon>
        <taxon>Ascomycota</taxon>
        <taxon>Pezizomycotina</taxon>
        <taxon>Sordariomycetes</taxon>
        <taxon>Lulworthiomycetidae</taxon>
        <taxon>Lulworthiales</taxon>
        <taxon>Lulworthiaceae</taxon>
        <taxon>Zalerion</taxon>
    </lineage>
</organism>
<dbReference type="Pfam" id="PF00009">
    <property type="entry name" value="GTP_EFTU"/>
    <property type="match status" value="1"/>
</dbReference>
<dbReference type="SUPFAM" id="SSF54980">
    <property type="entry name" value="EF-G C-terminal domain-like"/>
    <property type="match status" value="2"/>
</dbReference>
<sequence length="835" mass="92082">MLLLGSAARGRTRHGGLFALLAKISSRDRARALPIRRYAHIQPHNESRIEDLRNIGIIAHVDAGKTTTTERMLFHSGVTRHLGNVDHGDTVTDFLPMERERGITIQSAAITFHWPVPKEGSNVHSRIVNLIDTPGHQDFRFEVDRCLPILDGAICVIDGVKGVEAHTERVWEAAQDFGIPRLLYVNKLDRDGASFRRSVIDIGSKLKGMPVVCNIPWWSKERLTGVIDIVDSVGYKWNADKGDAIAFDTAALHERLAEKPEVIEEIKIARERLVEQLCDHDETLLSKFLDAEEKCKLMESADIKAAIRRIVNKGDGSVIPVFAGSSLKNMGVEPLLDAVVDYLPSPKDRPEVEVQLGSEKMPLQAALAIDAKSHPKPHGKVPAHPRIGAVASVFKVVNDPARGMISFVRVYHGELSRKLSLWNSSVHSFEKPLGLMQISANKTQDIQHLTEGQIGAIVGLKGARTGDTLLTFPQHKSPPLPVKNLAIRPAVIPPAVAFVSIDPISPSAAKVAELALEKTSREDPSLRWSKDETTDQYVLSGMGKLHLEVAKHNLKTNYKVEGYWGGIEVDYKECILSPTDSHHAIYDRVVAGKEGKAGCSATVIPLEDHHKDTLSESCFERDGNVVHIRIPLGQGALPFDPEDVRPQLLNGALAGLSRGPRRGAPLHRCHVTITFDKNRDYYGNASGAHYFSAAYRAVGAALREAFNNNQIGLMEPVMKVNLMCPEDVAGTIQHDISSSAGGQVLEIVDEGKEQNQNPVDMSEIYAPPDPYDTVRSQKPNHTASRVLEIVAKVPLKSMLDYDDHLRSKTKGRHSMIMTLDTFERVTGHREKALEL</sequence>
<keyword evidence="2" id="KW-0547">Nucleotide-binding</keyword>
<dbReference type="Pfam" id="PF22042">
    <property type="entry name" value="EF-G_D2"/>
    <property type="match status" value="1"/>
</dbReference>
<evidence type="ECO:0000256" key="6">
    <source>
        <dbReference type="ARBA" id="ARBA00024731"/>
    </source>
</evidence>
<dbReference type="InterPro" id="IPR009000">
    <property type="entry name" value="Transl_B-barrel_sf"/>
</dbReference>
<name>A0AAD5WNK5_9PEZI</name>
<dbReference type="Pfam" id="PF14492">
    <property type="entry name" value="EFG_III"/>
    <property type="match status" value="1"/>
</dbReference>
<comment type="caution">
    <text evidence="8">The sequence shown here is derived from an EMBL/GenBank/DDBJ whole genome shotgun (WGS) entry which is preliminary data.</text>
</comment>
<dbReference type="GO" id="GO:0032543">
    <property type="term" value="P:mitochondrial translation"/>
    <property type="evidence" value="ECO:0007669"/>
    <property type="project" value="TreeGrafter"/>
</dbReference>
<evidence type="ECO:0000259" key="7">
    <source>
        <dbReference type="PROSITE" id="PS51722"/>
    </source>
</evidence>
<dbReference type="Gene3D" id="3.40.50.300">
    <property type="entry name" value="P-loop containing nucleotide triphosphate hydrolases"/>
    <property type="match status" value="1"/>
</dbReference>
<keyword evidence="3" id="KW-0648">Protein biosynthesis</keyword>
<evidence type="ECO:0000256" key="2">
    <source>
        <dbReference type="ARBA" id="ARBA00022741"/>
    </source>
</evidence>
<dbReference type="InterPro" id="IPR035647">
    <property type="entry name" value="EFG_III/V"/>
</dbReference>
<dbReference type="SUPFAM" id="SSF50447">
    <property type="entry name" value="Translation proteins"/>
    <property type="match status" value="1"/>
</dbReference>
<dbReference type="PROSITE" id="PS51722">
    <property type="entry name" value="G_TR_2"/>
    <property type="match status" value="1"/>
</dbReference>
<dbReference type="InterPro" id="IPR031157">
    <property type="entry name" value="G_TR_CS"/>
</dbReference>
<dbReference type="PROSITE" id="PS00301">
    <property type="entry name" value="G_TR_1"/>
    <property type="match status" value="1"/>
</dbReference>
<proteinExistence type="predicted"/>
<dbReference type="CDD" id="cd03713">
    <property type="entry name" value="EFG_mtEFG_C"/>
    <property type="match status" value="1"/>
</dbReference>
<gene>
    <name evidence="8" type="ORF">MKZ38_008506</name>
</gene>
<feature type="domain" description="Tr-type G" evidence="7">
    <location>
        <begin position="50"/>
        <end position="347"/>
    </location>
</feature>
<dbReference type="InterPro" id="IPR041095">
    <property type="entry name" value="EFG_II"/>
</dbReference>
<evidence type="ECO:0000256" key="3">
    <source>
        <dbReference type="ARBA" id="ARBA00022917"/>
    </source>
</evidence>
<evidence type="ECO:0000256" key="1">
    <source>
        <dbReference type="ARBA" id="ARBA00017891"/>
    </source>
</evidence>
<dbReference type="EMBL" id="JAKWBI020000593">
    <property type="protein sequence ID" value="KAJ2893521.1"/>
    <property type="molecule type" value="Genomic_DNA"/>
</dbReference>
<dbReference type="Gene3D" id="3.30.70.870">
    <property type="entry name" value="Elongation Factor G (Translational Gtpase), domain 3"/>
    <property type="match status" value="1"/>
</dbReference>
<reference evidence="8" key="1">
    <citation type="submission" date="2022-07" db="EMBL/GenBank/DDBJ databases">
        <title>Draft genome sequence of Zalerion maritima ATCC 34329, a (micro)plastics degrading marine fungus.</title>
        <authorList>
            <person name="Paco A."/>
            <person name="Goncalves M.F.M."/>
            <person name="Rocha-Santos T.A.P."/>
            <person name="Alves A."/>
        </authorList>
    </citation>
    <scope>NUCLEOTIDE SEQUENCE</scope>
    <source>
        <strain evidence="8">ATCC 34329</strain>
    </source>
</reference>
<dbReference type="GO" id="GO:0005759">
    <property type="term" value="C:mitochondrial matrix"/>
    <property type="evidence" value="ECO:0007669"/>
    <property type="project" value="UniProtKB-ARBA"/>
</dbReference>
<dbReference type="PRINTS" id="PR00315">
    <property type="entry name" value="ELONGATNFCT"/>
</dbReference>
<evidence type="ECO:0000313" key="9">
    <source>
        <dbReference type="Proteomes" id="UP001201980"/>
    </source>
</evidence>
<evidence type="ECO:0000256" key="4">
    <source>
        <dbReference type="ARBA" id="ARBA00023128"/>
    </source>
</evidence>
<keyword evidence="4" id="KW-0496">Mitochondrion</keyword>
<evidence type="ECO:0000256" key="5">
    <source>
        <dbReference type="ARBA" id="ARBA00023134"/>
    </source>
</evidence>
<dbReference type="InterPro" id="IPR035649">
    <property type="entry name" value="EFG_V"/>
</dbReference>
<dbReference type="GO" id="GO:0032790">
    <property type="term" value="P:ribosome disassembly"/>
    <property type="evidence" value="ECO:0007669"/>
    <property type="project" value="TreeGrafter"/>
</dbReference>
<dbReference type="PANTHER" id="PTHR43261">
    <property type="entry name" value="TRANSLATION ELONGATION FACTOR G-RELATED"/>
    <property type="match status" value="1"/>
</dbReference>
<dbReference type="NCBIfam" id="TIGR00231">
    <property type="entry name" value="small_GTP"/>
    <property type="match status" value="1"/>
</dbReference>
<dbReference type="FunFam" id="3.40.50.300:FF:000514">
    <property type="entry name" value="Ribosome-releasing factor 2, mitochondrial"/>
    <property type="match status" value="1"/>
</dbReference>
<dbReference type="InterPro" id="IPR000640">
    <property type="entry name" value="EFG_V-like"/>
</dbReference>
<dbReference type="AlphaFoldDB" id="A0AAD5WNK5"/>
<accession>A0AAD5WNK5</accession>